<keyword evidence="1" id="KW-0812">Transmembrane</keyword>
<dbReference type="Proteomes" id="UP001157961">
    <property type="component" value="Unassembled WGS sequence"/>
</dbReference>
<comment type="caution">
    <text evidence="2">The sequence shown here is derived from an EMBL/GenBank/DDBJ whole genome shotgun (WGS) entry which is preliminary data.</text>
</comment>
<dbReference type="EMBL" id="FXTY01000001">
    <property type="protein sequence ID" value="SMP02081.1"/>
    <property type="molecule type" value="Genomic_DNA"/>
</dbReference>
<evidence type="ECO:0000313" key="3">
    <source>
        <dbReference type="Proteomes" id="UP001157961"/>
    </source>
</evidence>
<name>A0ABY1N7H1_9RHOB</name>
<evidence type="ECO:0000256" key="1">
    <source>
        <dbReference type="SAM" id="Phobius"/>
    </source>
</evidence>
<sequence length="445" mass="49309">MPNPDAPKGMQYRIAPDVIRVAAARVFGSQTFKAAKQQELLLRFLIDEHLAARATHGSQNAAISEFFADRSPEEASKKLMWAMERLSEKLAVYYADDGADDPIRITTNSDLCGLNFQMWEDEAVPSTSQPQKMPMKGVIFVGLILVALVVGGGLALWPENQRFRSSGSVPVSQSEEDLGVPPFPERYDGLSVFELEKVAREYLYPTLDMERQRVAIAIAKEVIARDPEYVVAYATAGYGLTAIALMTSGGALSRRHLEEARLMRDQALAKGPEDPWVLSSAALVAFTERDYRSAINLSERSYALGSQDPDVAGAYAVLALLTSRYENAREATEVGSVADLPHTLMARERLYAMASFHVGEYVETIETLETSEREGRGVNVVTMTYLAAAHQASGNHQRASETVQHIREQWPMFRPEMIGRVFFQDPTEGDFLMQNLAAAGWTFID</sequence>
<feature type="transmembrane region" description="Helical" evidence="1">
    <location>
        <begin position="138"/>
        <end position="157"/>
    </location>
</feature>
<dbReference type="InterPro" id="IPR011990">
    <property type="entry name" value="TPR-like_helical_dom_sf"/>
</dbReference>
<evidence type="ECO:0000313" key="2">
    <source>
        <dbReference type="EMBL" id="SMP02081.1"/>
    </source>
</evidence>
<dbReference type="SUPFAM" id="SSF48452">
    <property type="entry name" value="TPR-like"/>
    <property type="match status" value="1"/>
</dbReference>
<dbReference type="Gene3D" id="1.25.40.10">
    <property type="entry name" value="Tetratricopeptide repeat domain"/>
    <property type="match status" value="1"/>
</dbReference>
<gene>
    <name evidence="2" type="ORF">SAMN06265373_101207</name>
</gene>
<keyword evidence="1" id="KW-1133">Transmembrane helix</keyword>
<reference evidence="2 3" key="1">
    <citation type="submission" date="2017-05" db="EMBL/GenBank/DDBJ databases">
        <authorList>
            <person name="Varghese N."/>
            <person name="Submissions S."/>
        </authorList>
    </citation>
    <scope>NUCLEOTIDE SEQUENCE [LARGE SCALE GENOMIC DNA]</scope>
    <source>
        <strain evidence="2 3">DSM 29734</strain>
    </source>
</reference>
<keyword evidence="3" id="KW-1185">Reference proteome</keyword>
<accession>A0ABY1N7H1</accession>
<keyword evidence="1" id="KW-0472">Membrane</keyword>
<protein>
    <recommendedName>
        <fullName evidence="4">Tetratricopeptide repeat protein</fullName>
    </recommendedName>
</protein>
<evidence type="ECO:0008006" key="4">
    <source>
        <dbReference type="Google" id="ProtNLM"/>
    </source>
</evidence>
<organism evidence="2 3">
    <name type="scientific">Shimia sagamensis</name>
    <dbReference type="NCBI Taxonomy" id="1566352"/>
    <lineage>
        <taxon>Bacteria</taxon>
        <taxon>Pseudomonadati</taxon>
        <taxon>Pseudomonadota</taxon>
        <taxon>Alphaproteobacteria</taxon>
        <taxon>Rhodobacterales</taxon>
        <taxon>Roseobacteraceae</taxon>
    </lineage>
</organism>
<proteinExistence type="predicted"/>
<dbReference type="RefSeq" id="WP_283424082.1">
    <property type="nucleotide sequence ID" value="NZ_FXTY01000001.1"/>
</dbReference>
<feature type="transmembrane region" description="Helical" evidence="1">
    <location>
        <begin position="230"/>
        <end position="253"/>
    </location>
</feature>